<organism evidence="2 3">
    <name type="scientific">Cetraspora pellucida</name>
    <dbReference type="NCBI Taxonomy" id="1433469"/>
    <lineage>
        <taxon>Eukaryota</taxon>
        <taxon>Fungi</taxon>
        <taxon>Fungi incertae sedis</taxon>
        <taxon>Mucoromycota</taxon>
        <taxon>Glomeromycotina</taxon>
        <taxon>Glomeromycetes</taxon>
        <taxon>Diversisporales</taxon>
        <taxon>Gigasporaceae</taxon>
        <taxon>Cetraspora</taxon>
    </lineage>
</organism>
<evidence type="ECO:0000313" key="3">
    <source>
        <dbReference type="Proteomes" id="UP000789759"/>
    </source>
</evidence>
<dbReference type="SUPFAM" id="SSF55608">
    <property type="entry name" value="Homing endonucleases"/>
    <property type="match status" value="1"/>
</dbReference>
<dbReference type="AlphaFoldDB" id="A0A9N9KGS8"/>
<dbReference type="EMBL" id="CAJVQA010065389">
    <property type="protein sequence ID" value="CAG8831086.1"/>
    <property type="molecule type" value="Genomic_DNA"/>
</dbReference>
<comment type="caution">
    <text evidence="2">The sequence shown here is derived from an EMBL/GenBank/DDBJ whole genome shotgun (WGS) entry which is preliminary data.</text>
</comment>
<reference evidence="2" key="1">
    <citation type="submission" date="2021-06" db="EMBL/GenBank/DDBJ databases">
        <authorList>
            <person name="Kallberg Y."/>
            <person name="Tangrot J."/>
            <person name="Rosling A."/>
        </authorList>
    </citation>
    <scope>NUCLEOTIDE SEQUENCE</scope>
    <source>
        <strain evidence="2">FL966</strain>
    </source>
</reference>
<dbReference type="GO" id="GO:0004519">
    <property type="term" value="F:endonuclease activity"/>
    <property type="evidence" value="ECO:0007669"/>
    <property type="project" value="InterPro"/>
</dbReference>
<feature type="non-terminal residue" evidence="2">
    <location>
        <position position="1"/>
    </location>
</feature>
<feature type="non-terminal residue" evidence="2">
    <location>
        <position position="109"/>
    </location>
</feature>
<dbReference type="InterPro" id="IPR004860">
    <property type="entry name" value="LAGLIDADG_dom"/>
</dbReference>
<gene>
    <name evidence="2" type="ORF">CPELLU_LOCUS20688</name>
</gene>
<feature type="domain" description="Homing endonuclease LAGLIDADG" evidence="1">
    <location>
        <begin position="4"/>
        <end position="67"/>
    </location>
</feature>
<dbReference type="Gene3D" id="3.10.28.10">
    <property type="entry name" value="Homing endonucleases"/>
    <property type="match status" value="1"/>
</dbReference>
<name>A0A9N9KGS8_9GLOM</name>
<dbReference type="Pfam" id="PF03161">
    <property type="entry name" value="LAGLIDADG_2"/>
    <property type="match status" value="1"/>
</dbReference>
<evidence type="ECO:0000313" key="2">
    <source>
        <dbReference type="EMBL" id="CAG8831086.1"/>
    </source>
</evidence>
<sequence>VDGKNIQVLPDNLAYLLTPIAIGYWLASDGSYSQRDAVVTIYTDSFSPDEVGLLRGILLERYGILSTRYSNAHVLWEFSNGIGSREDHKLIRDPLSLKAEQATSNSKEQ</sequence>
<proteinExistence type="predicted"/>
<evidence type="ECO:0000259" key="1">
    <source>
        <dbReference type="Pfam" id="PF03161"/>
    </source>
</evidence>
<dbReference type="Proteomes" id="UP000789759">
    <property type="component" value="Unassembled WGS sequence"/>
</dbReference>
<protein>
    <submittedName>
        <fullName evidence="2">15419_t:CDS:1</fullName>
    </submittedName>
</protein>
<dbReference type="InterPro" id="IPR027434">
    <property type="entry name" value="Homing_endonucl"/>
</dbReference>
<accession>A0A9N9KGS8</accession>
<keyword evidence="3" id="KW-1185">Reference proteome</keyword>
<dbReference type="OrthoDB" id="2888667at2759"/>